<name>A0A7M5TZ37_9CNID</name>
<accession>A0A7M5TZ37</accession>
<dbReference type="GO" id="GO:0071816">
    <property type="term" value="P:tail-anchored membrane protein insertion into ER membrane"/>
    <property type="evidence" value="ECO:0007669"/>
    <property type="project" value="InterPro"/>
</dbReference>
<proteinExistence type="inferred from homology"/>
<keyword evidence="6 10" id="KW-1133">Transmembrane helix</keyword>
<dbReference type="AlphaFoldDB" id="A0A7M5TZ37"/>
<evidence type="ECO:0000256" key="4">
    <source>
        <dbReference type="ARBA" id="ARBA00022692"/>
    </source>
</evidence>
<evidence type="ECO:0000256" key="9">
    <source>
        <dbReference type="ARBA" id="ARBA00033006"/>
    </source>
</evidence>
<dbReference type="Gene3D" id="1.10.287.660">
    <property type="entry name" value="Helix hairpin bin"/>
    <property type="match status" value="1"/>
</dbReference>
<comment type="similarity">
    <text evidence="2">Belongs to the WRB/GET1 family.</text>
</comment>
<dbReference type="GO" id="GO:0043495">
    <property type="term" value="F:protein-membrane adaptor activity"/>
    <property type="evidence" value="ECO:0007669"/>
    <property type="project" value="TreeGrafter"/>
</dbReference>
<dbReference type="GO" id="GO:0005789">
    <property type="term" value="C:endoplasmic reticulum membrane"/>
    <property type="evidence" value="ECO:0007669"/>
    <property type="project" value="UniProtKB-SubCell"/>
</dbReference>
<evidence type="ECO:0000256" key="6">
    <source>
        <dbReference type="ARBA" id="ARBA00022989"/>
    </source>
</evidence>
<dbReference type="InterPro" id="IPR029012">
    <property type="entry name" value="Helix_hairpin_bin_sf"/>
</dbReference>
<keyword evidence="7 10" id="KW-0472">Membrane</keyword>
<reference evidence="11" key="1">
    <citation type="submission" date="2021-01" db="UniProtKB">
        <authorList>
            <consortium name="EnsemblMetazoa"/>
        </authorList>
    </citation>
    <scope>IDENTIFICATION</scope>
</reference>
<dbReference type="GO" id="GO:0043529">
    <property type="term" value="C:GET complex"/>
    <property type="evidence" value="ECO:0007669"/>
    <property type="project" value="TreeGrafter"/>
</dbReference>
<organism evidence="11 12">
    <name type="scientific">Clytia hemisphaerica</name>
    <dbReference type="NCBI Taxonomy" id="252671"/>
    <lineage>
        <taxon>Eukaryota</taxon>
        <taxon>Metazoa</taxon>
        <taxon>Cnidaria</taxon>
        <taxon>Hydrozoa</taxon>
        <taxon>Hydroidolina</taxon>
        <taxon>Leptothecata</taxon>
        <taxon>Obeliida</taxon>
        <taxon>Clytiidae</taxon>
        <taxon>Clytia</taxon>
    </lineage>
</organism>
<dbReference type="InterPro" id="IPR028945">
    <property type="entry name" value="Get1"/>
</dbReference>
<dbReference type="Pfam" id="PF04420">
    <property type="entry name" value="CHD5"/>
    <property type="match status" value="1"/>
</dbReference>
<evidence type="ECO:0000256" key="3">
    <source>
        <dbReference type="ARBA" id="ARBA00017951"/>
    </source>
</evidence>
<evidence type="ECO:0000256" key="1">
    <source>
        <dbReference type="ARBA" id="ARBA00004477"/>
    </source>
</evidence>
<dbReference type="EnsemblMetazoa" id="CLYHEMT003827.2">
    <property type="protein sequence ID" value="CLYHEMP003827.2"/>
    <property type="gene ID" value="CLYHEMG003827"/>
</dbReference>
<evidence type="ECO:0000256" key="2">
    <source>
        <dbReference type="ARBA" id="ARBA00010799"/>
    </source>
</evidence>
<keyword evidence="5" id="KW-0256">Endoplasmic reticulum</keyword>
<comment type="subcellular location">
    <subcellularLocation>
        <location evidence="1">Endoplasmic reticulum membrane</location>
        <topology evidence="1">Multi-pass membrane protein</topology>
    </subcellularLocation>
</comment>
<evidence type="ECO:0000256" key="5">
    <source>
        <dbReference type="ARBA" id="ARBA00022824"/>
    </source>
</evidence>
<evidence type="ECO:0000313" key="12">
    <source>
        <dbReference type="Proteomes" id="UP000594262"/>
    </source>
</evidence>
<keyword evidence="4 10" id="KW-0812">Transmembrane</keyword>
<evidence type="ECO:0000313" key="11">
    <source>
        <dbReference type="EnsemblMetazoa" id="CLYHEMP003827.2"/>
    </source>
</evidence>
<evidence type="ECO:0000256" key="10">
    <source>
        <dbReference type="SAM" id="Phobius"/>
    </source>
</evidence>
<evidence type="ECO:0000256" key="7">
    <source>
        <dbReference type="ARBA" id="ARBA00023136"/>
    </source>
</evidence>
<feature type="transmembrane region" description="Helical" evidence="10">
    <location>
        <begin position="98"/>
        <end position="115"/>
    </location>
</feature>
<keyword evidence="12" id="KW-1185">Reference proteome</keyword>
<protein>
    <recommendedName>
        <fullName evidence="3">Guided entry of tail-anchored proteins factor 1</fullName>
    </recommendedName>
    <alternativeName>
        <fullName evidence="8">Tail-anchored protein insertion receptor WRB</fullName>
    </alternativeName>
    <alternativeName>
        <fullName evidence="9">Tryptophan-rich basic protein</fullName>
    </alternativeName>
</protein>
<sequence>MLFLYIALCILLFEAVISFLGMLLGWIYNMFNNHKQRLNILSSEFVDLKHQQKGISKQEEFAKYSKVQRKLNKIEMEMKKLKSNKSTFIMTWKLKASIGLYVLYVACIFSLMLFKRYEPVVNISNIWMPKEVKSILSYPTTKSNVIGLPIWILICRQFSRAFLH</sequence>
<feature type="transmembrane region" description="Helical" evidence="10">
    <location>
        <begin position="6"/>
        <end position="28"/>
    </location>
</feature>
<dbReference type="PANTHER" id="PTHR42650">
    <property type="entry name" value="TAIL-ANCHORED PROTEIN INSERTION RECEPTOR WRB"/>
    <property type="match status" value="1"/>
</dbReference>
<evidence type="ECO:0000256" key="8">
    <source>
        <dbReference type="ARBA" id="ARBA00032437"/>
    </source>
</evidence>
<dbReference type="OrthoDB" id="2019917at2759"/>
<dbReference type="PANTHER" id="PTHR42650:SF1">
    <property type="entry name" value="GUIDED ENTRY OF TAIL-ANCHORED PROTEINS FACTOR 1"/>
    <property type="match status" value="1"/>
</dbReference>
<dbReference type="Proteomes" id="UP000594262">
    <property type="component" value="Unplaced"/>
</dbReference>